<feature type="transmembrane region" description="Helical" evidence="1">
    <location>
        <begin position="99"/>
        <end position="121"/>
    </location>
</feature>
<feature type="transmembrane region" description="Helical" evidence="1">
    <location>
        <begin position="12"/>
        <end position="29"/>
    </location>
</feature>
<proteinExistence type="predicted"/>
<feature type="transmembrane region" description="Helical" evidence="1">
    <location>
        <begin position="127"/>
        <end position="151"/>
    </location>
</feature>
<dbReference type="Gene3D" id="1.10.1760.20">
    <property type="match status" value="1"/>
</dbReference>
<reference evidence="2 3" key="1">
    <citation type="submission" date="2019-07" db="EMBL/GenBank/DDBJ databases">
        <title>Genomic Encyclopedia of Type Strains, Phase I: the one thousand microbial genomes (KMG-I) project.</title>
        <authorList>
            <person name="Kyrpides N."/>
        </authorList>
    </citation>
    <scope>NUCLEOTIDE SEQUENCE [LARGE SCALE GENOMIC DNA]</scope>
    <source>
        <strain evidence="2 3">DSM 16647</strain>
    </source>
</reference>
<sequence>MIGQKTKDLTLTAMFIALSFVGAGIKVPSPTGTVAFDSAPGYMAALFLGPGYGALTAALGHLFTSMSAGFPLSLPLHLLIAAEMAFFAWVFGLTAKRSLILAVVAASLMNGILAPASFILIPGFGPGFFTAMVFPLVVASALNVAASALLYRYIQRTKGEDHAA</sequence>
<name>A0A5S5AY69_9FIRM</name>
<organism evidence="2 3">
    <name type="scientific">Thermosediminibacter litoriperuensis</name>
    <dbReference type="NCBI Taxonomy" id="291989"/>
    <lineage>
        <taxon>Bacteria</taxon>
        <taxon>Bacillati</taxon>
        <taxon>Bacillota</taxon>
        <taxon>Clostridia</taxon>
        <taxon>Thermosediminibacterales</taxon>
        <taxon>Thermosediminibacteraceae</taxon>
        <taxon>Thermosediminibacter</taxon>
    </lineage>
</organism>
<keyword evidence="1" id="KW-1133">Transmembrane helix</keyword>
<keyword evidence="1" id="KW-0812">Transmembrane</keyword>
<dbReference type="InterPro" id="IPR024529">
    <property type="entry name" value="ECF_trnsprt_substrate-spec"/>
</dbReference>
<accession>A0A5S5AY69</accession>
<dbReference type="EMBL" id="VNHO01000002">
    <property type="protein sequence ID" value="TYP58810.1"/>
    <property type="molecule type" value="Genomic_DNA"/>
</dbReference>
<comment type="caution">
    <text evidence="2">The sequence shown here is derived from an EMBL/GenBank/DDBJ whole genome shotgun (WGS) entry which is preliminary data.</text>
</comment>
<dbReference type="AlphaFoldDB" id="A0A5S5AY69"/>
<dbReference type="Pfam" id="PF12822">
    <property type="entry name" value="ECF_trnsprt"/>
    <property type="match status" value="1"/>
</dbReference>
<evidence type="ECO:0000313" key="3">
    <source>
        <dbReference type="Proteomes" id="UP000322294"/>
    </source>
</evidence>
<dbReference type="GO" id="GO:0022857">
    <property type="term" value="F:transmembrane transporter activity"/>
    <property type="evidence" value="ECO:0007669"/>
    <property type="project" value="InterPro"/>
</dbReference>
<feature type="transmembrane region" description="Helical" evidence="1">
    <location>
        <begin position="74"/>
        <end position="92"/>
    </location>
</feature>
<feature type="transmembrane region" description="Helical" evidence="1">
    <location>
        <begin position="41"/>
        <end position="62"/>
    </location>
</feature>
<protein>
    <submittedName>
        <fullName evidence="2">Alpha-ribazole transporter</fullName>
    </submittedName>
</protein>
<evidence type="ECO:0000313" key="2">
    <source>
        <dbReference type="EMBL" id="TYP58810.1"/>
    </source>
</evidence>
<evidence type="ECO:0000256" key="1">
    <source>
        <dbReference type="SAM" id="Phobius"/>
    </source>
</evidence>
<dbReference type="OrthoDB" id="5431035at2"/>
<dbReference type="RefSeq" id="WP_148865897.1">
    <property type="nucleotide sequence ID" value="NZ_VNHO01000002.1"/>
</dbReference>
<dbReference type="Proteomes" id="UP000322294">
    <property type="component" value="Unassembled WGS sequence"/>
</dbReference>
<keyword evidence="1" id="KW-0472">Membrane</keyword>
<keyword evidence="3" id="KW-1185">Reference proteome</keyword>
<gene>
    <name evidence="2" type="ORF">LZ11_00265</name>
</gene>